<evidence type="ECO:0000313" key="1">
    <source>
        <dbReference type="EMBL" id="PNY08140.1"/>
    </source>
</evidence>
<reference evidence="1 2" key="2">
    <citation type="journal article" date="2017" name="Front. Plant Sci.">
        <title>Gene Classification and Mining of Molecular Markers Useful in Red Clover (Trifolium pratense) Breeding.</title>
        <authorList>
            <person name="Istvanek J."/>
            <person name="Dluhosova J."/>
            <person name="Dluhos P."/>
            <person name="Patkova L."/>
            <person name="Nedelnik J."/>
            <person name="Repkova J."/>
        </authorList>
    </citation>
    <scope>NUCLEOTIDE SEQUENCE [LARGE SCALE GENOMIC DNA]</scope>
    <source>
        <strain evidence="2">cv. Tatra</strain>
        <tissue evidence="1">Young leaves</tissue>
    </source>
</reference>
<name>A0A2K3NYM6_TRIPR</name>
<evidence type="ECO:0000313" key="2">
    <source>
        <dbReference type="Proteomes" id="UP000236291"/>
    </source>
</evidence>
<protein>
    <submittedName>
        <fullName evidence="1">BZIP-like protein</fullName>
    </submittedName>
</protein>
<accession>A0A2K3NYM6</accession>
<dbReference type="Proteomes" id="UP000236291">
    <property type="component" value="Unassembled WGS sequence"/>
</dbReference>
<dbReference type="EMBL" id="ASHM01002316">
    <property type="protein sequence ID" value="PNY08140.1"/>
    <property type="molecule type" value="Genomic_DNA"/>
</dbReference>
<dbReference type="AlphaFoldDB" id="A0A2K3NYM6"/>
<organism evidence="1 2">
    <name type="scientific">Trifolium pratense</name>
    <name type="common">Red clover</name>
    <dbReference type="NCBI Taxonomy" id="57577"/>
    <lineage>
        <taxon>Eukaryota</taxon>
        <taxon>Viridiplantae</taxon>
        <taxon>Streptophyta</taxon>
        <taxon>Embryophyta</taxon>
        <taxon>Tracheophyta</taxon>
        <taxon>Spermatophyta</taxon>
        <taxon>Magnoliopsida</taxon>
        <taxon>eudicotyledons</taxon>
        <taxon>Gunneridae</taxon>
        <taxon>Pentapetalae</taxon>
        <taxon>rosids</taxon>
        <taxon>fabids</taxon>
        <taxon>Fabales</taxon>
        <taxon>Fabaceae</taxon>
        <taxon>Papilionoideae</taxon>
        <taxon>50 kb inversion clade</taxon>
        <taxon>NPAAA clade</taxon>
        <taxon>Hologalegina</taxon>
        <taxon>IRL clade</taxon>
        <taxon>Trifolieae</taxon>
        <taxon>Trifolium</taxon>
    </lineage>
</organism>
<reference evidence="1 2" key="1">
    <citation type="journal article" date="2014" name="Am. J. Bot.">
        <title>Genome assembly and annotation for red clover (Trifolium pratense; Fabaceae).</title>
        <authorList>
            <person name="Istvanek J."/>
            <person name="Jaros M."/>
            <person name="Krenek A."/>
            <person name="Repkova J."/>
        </authorList>
    </citation>
    <scope>NUCLEOTIDE SEQUENCE [LARGE SCALE GENOMIC DNA]</scope>
    <source>
        <strain evidence="2">cv. Tatra</strain>
        <tissue evidence="1">Young leaves</tissue>
    </source>
</reference>
<comment type="caution">
    <text evidence="1">The sequence shown here is derived from an EMBL/GenBank/DDBJ whole genome shotgun (WGS) entry which is preliminary data.</text>
</comment>
<proteinExistence type="predicted"/>
<gene>
    <name evidence="1" type="ORF">L195_g004652</name>
</gene>
<sequence length="212" mass="24166">MSLHHNSRSVESEDYNADKLTDVWIGRSLSLRVNQDKDEVEIILATPLVGSVREDKVVWEEGKKWVLFSEIRRRVECTLNCPVCDEEIENDLHVFFNCSIAHDSWCATGLSSVLNNNTYQQTTAMDRIFALCNNENSDNVGRVAMLLWCIWYNRNDKIWNDNVQMPSQIGRHVFDACWVKCNVDVAFVTGSGKTSVGLCFRDSNGQFMAGMT</sequence>